<keyword evidence="1" id="KW-0812">Transmembrane</keyword>
<feature type="domain" description="TadE-like" evidence="2">
    <location>
        <begin position="24"/>
        <end position="66"/>
    </location>
</feature>
<evidence type="ECO:0000256" key="1">
    <source>
        <dbReference type="SAM" id="Phobius"/>
    </source>
</evidence>
<dbReference type="AlphaFoldDB" id="A0A127PLT9"/>
<accession>A0A127PLT9</accession>
<keyword evidence="4" id="KW-1185">Reference proteome</keyword>
<name>A0A127PLT9_9BURK</name>
<dbReference type="InterPro" id="IPR012495">
    <property type="entry name" value="TadE-like_dom"/>
</dbReference>
<feature type="transmembrane region" description="Helical" evidence="1">
    <location>
        <begin position="30"/>
        <end position="53"/>
    </location>
</feature>
<sequence>MYKKYKCMAHPDVAAASGCRKQRGVAAIEFALIFPVFFMLLYGIITYVLIFLAQQSLALAAEEGARAALRYTSATDPNQRGVVGCNVAKGLVSWLGKDSKNNSIATCSFPTPAPCTLPGGASAFPAGVTSQCITIKVFYPYSSNPLVPRLLGPVMNVALPTTLASAATVQID</sequence>
<proteinExistence type="predicted"/>
<keyword evidence="1" id="KW-0472">Membrane</keyword>
<keyword evidence="1" id="KW-1133">Transmembrane helix</keyword>
<evidence type="ECO:0000259" key="2">
    <source>
        <dbReference type="Pfam" id="PF07811"/>
    </source>
</evidence>
<evidence type="ECO:0000313" key="4">
    <source>
        <dbReference type="Proteomes" id="UP000071778"/>
    </source>
</evidence>
<reference evidence="3 4" key="1">
    <citation type="submission" date="2015-11" db="EMBL/GenBank/DDBJ databases">
        <title>Exploring the genomic traits of fungus-feeding bacterial genus Collimonas.</title>
        <authorList>
            <person name="Song C."/>
            <person name="Schmidt R."/>
            <person name="de Jager V."/>
            <person name="Krzyzanowska D."/>
            <person name="Jongedijk E."/>
            <person name="Cankar K."/>
            <person name="Beekwilder J."/>
            <person name="van Veen A."/>
            <person name="de Boer W."/>
            <person name="van Veen J.A."/>
            <person name="Garbeva P."/>
        </authorList>
    </citation>
    <scope>NUCLEOTIDE SEQUENCE [LARGE SCALE GENOMIC DNA]</scope>
    <source>
        <strain evidence="3 4">Ter282</strain>
    </source>
</reference>
<gene>
    <name evidence="3" type="ORF">CAter282_0841</name>
</gene>
<dbReference type="EMBL" id="CP013235">
    <property type="protein sequence ID" value="AMP08642.1"/>
    <property type="molecule type" value="Genomic_DNA"/>
</dbReference>
<protein>
    <submittedName>
        <fullName evidence="3">TadE-like family protein</fullName>
    </submittedName>
</protein>
<dbReference type="Pfam" id="PF07811">
    <property type="entry name" value="TadE"/>
    <property type="match status" value="1"/>
</dbReference>
<dbReference type="RefSeq" id="WP_061532377.1">
    <property type="nucleotide sequence ID" value="NZ_CP013233.1"/>
</dbReference>
<organism evidence="3 4">
    <name type="scientific">Collimonas arenae</name>
    <dbReference type="NCBI Taxonomy" id="279058"/>
    <lineage>
        <taxon>Bacteria</taxon>
        <taxon>Pseudomonadati</taxon>
        <taxon>Pseudomonadota</taxon>
        <taxon>Betaproteobacteria</taxon>
        <taxon>Burkholderiales</taxon>
        <taxon>Oxalobacteraceae</taxon>
        <taxon>Collimonas</taxon>
    </lineage>
</organism>
<dbReference type="Proteomes" id="UP000071778">
    <property type="component" value="Chromosome"/>
</dbReference>
<dbReference type="PATRIC" id="fig|279058.17.peg.915"/>
<evidence type="ECO:0000313" key="3">
    <source>
        <dbReference type="EMBL" id="AMP08642.1"/>
    </source>
</evidence>